<reference evidence="1" key="2">
    <citation type="journal article" date="2020" name="Nat. Commun.">
        <title>Large-scale genome sequencing of mycorrhizal fungi provides insights into the early evolution of symbiotic traits.</title>
        <authorList>
            <person name="Miyauchi S."/>
            <person name="Kiss E."/>
            <person name="Kuo A."/>
            <person name="Drula E."/>
            <person name="Kohler A."/>
            <person name="Sanchez-Garcia M."/>
            <person name="Morin E."/>
            <person name="Andreopoulos B."/>
            <person name="Barry K.W."/>
            <person name="Bonito G."/>
            <person name="Buee M."/>
            <person name="Carver A."/>
            <person name="Chen C."/>
            <person name="Cichocki N."/>
            <person name="Clum A."/>
            <person name="Culley D."/>
            <person name="Crous P.W."/>
            <person name="Fauchery L."/>
            <person name="Girlanda M."/>
            <person name="Hayes R.D."/>
            <person name="Keri Z."/>
            <person name="LaButti K."/>
            <person name="Lipzen A."/>
            <person name="Lombard V."/>
            <person name="Magnuson J."/>
            <person name="Maillard F."/>
            <person name="Murat C."/>
            <person name="Nolan M."/>
            <person name="Ohm R.A."/>
            <person name="Pangilinan J."/>
            <person name="Pereira M.F."/>
            <person name="Perotto S."/>
            <person name="Peter M."/>
            <person name="Pfister S."/>
            <person name="Riley R."/>
            <person name="Sitrit Y."/>
            <person name="Stielow J.B."/>
            <person name="Szollosi G."/>
            <person name="Zifcakova L."/>
            <person name="Stursova M."/>
            <person name="Spatafora J.W."/>
            <person name="Tedersoo L."/>
            <person name="Vaario L.M."/>
            <person name="Yamada A."/>
            <person name="Yan M."/>
            <person name="Wang P."/>
            <person name="Xu J."/>
            <person name="Bruns T."/>
            <person name="Baldrian P."/>
            <person name="Vilgalys R."/>
            <person name="Dunand C."/>
            <person name="Henrissat B."/>
            <person name="Grigoriev I.V."/>
            <person name="Hibbett D."/>
            <person name="Nagy L.G."/>
            <person name="Martin F.M."/>
        </authorList>
    </citation>
    <scope>NUCLEOTIDE SEQUENCE</scope>
    <source>
        <strain evidence="1">P2</strain>
    </source>
</reference>
<keyword evidence="2" id="KW-1185">Reference proteome</keyword>
<reference evidence="1" key="1">
    <citation type="submission" date="2019-10" db="EMBL/GenBank/DDBJ databases">
        <authorList>
            <consortium name="DOE Joint Genome Institute"/>
            <person name="Kuo A."/>
            <person name="Miyauchi S."/>
            <person name="Kiss E."/>
            <person name="Drula E."/>
            <person name="Kohler A."/>
            <person name="Sanchez-Garcia M."/>
            <person name="Andreopoulos B."/>
            <person name="Barry K.W."/>
            <person name="Bonito G."/>
            <person name="Buee M."/>
            <person name="Carver A."/>
            <person name="Chen C."/>
            <person name="Cichocki N."/>
            <person name="Clum A."/>
            <person name="Culley D."/>
            <person name="Crous P.W."/>
            <person name="Fauchery L."/>
            <person name="Girlanda M."/>
            <person name="Hayes R."/>
            <person name="Keri Z."/>
            <person name="Labutti K."/>
            <person name="Lipzen A."/>
            <person name="Lombard V."/>
            <person name="Magnuson J."/>
            <person name="Maillard F."/>
            <person name="Morin E."/>
            <person name="Murat C."/>
            <person name="Nolan M."/>
            <person name="Ohm R."/>
            <person name="Pangilinan J."/>
            <person name="Pereira M."/>
            <person name="Perotto S."/>
            <person name="Peter M."/>
            <person name="Riley R."/>
            <person name="Sitrit Y."/>
            <person name="Stielow B."/>
            <person name="Szollosi G."/>
            <person name="Zifcakova L."/>
            <person name="Stursova M."/>
            <person name="Spatafora J.W."/>
            <person name="Tedersoo L."/>
            <person name="Vaario L.-M."/>
            <person name="Yamada A."/>
            <person name="Yan M."/>
            <person name="Wang P."/>
            <person name="Xu J."/>
            <person name="Bruns T."/>
            <person name="Baldrian P."/>
            <person name="Vilgalys R."/>
            <person name="Henrissat B."/>
            <person name="Grigoriev I.V."/>
            <person name="Hibbett D."/>
            <person name="Nagy L.G."/>
            <person name="Martin F.M."/>
        </authorList>
    </citation>
    <scope>NUCLEOTIDE SEQUENCE</scope>
    <source>
        <strain evidence="1">P2</strain>
    </source>
</reference>
<organism evidence="1 2">
    <name type="scientific">Thelephora ganbajun</name>
    <name type="common">Ganba fungus</name>
    <dbReference type="NCBI Taxonomy" id="370292"/>
    <lineage>
        <taxon>Eukaryota</taxon>
        <taxon>Fungi</taxon>
        <taxon>Dikarya</taxon>
        <taxon>Basidiomycota</taxon>
        <taxon>Agaricomycotina</taxon>
        <taxon>Agaricomycetes</taxon>
        <taxon>Thelephorales</taxon>
        <taxon>Thelephoraceae</taxon>
        <taxon>Thelephora</taxon>
    </lineage>
</organism>
<evidence type="ECO:0000313" key="2">
    <source>
        <dbReference type="Proteomes" id="UP000886501"/>
    </source>
</evidence>
<evidence type="ECO:0000313" key="1">
    <source>
        <dbReference type="EMBL" id="KAF9645624.1"/>
    </source>
</evidence>
<dbReference type="Proteomes" id="UP000886501">
    <property type="component" value="Unassembled WGS sequence"/>
</dbReference>
<sequence length="383" mass="42153">MLIHRRCPSCKRNEDPAPPFIIEDVLQDASTAPYPCNHAPRSMKAGDILVNEFTDMTSVYCYNFRNEPLPVETAVDSGLEKGACVKHVFTGPYEDLKVQATGLFLQIQEGIELGWQSVTTGIAEGMYYSWASPRHGWVDNEIPQCIHQVRKLISKFVGDYGNKDSGDESHLDEMIYEELPADPQPSTSTHNAKKQDKEVAENIRINHIVALAWTASGSRRGTFVSAKDDPVFILCLGATVELELEWCLPDPTESIATADTESNPPVSQDVAVSGTVDEGVGQKKTKGRKQRKPKKNPDAEYSLEADANAKGKGKGKGKERVVVPQAAKEKPKPKPKPTAPPHERLKINMVHGDVLILSGGDYIYTLTRTGISILLFALPDAQY</sequence>
<protein>
    <submittedName>
        <fullName evidence="1">Uncharacterized protein</fullName>
    </submittedName>
</protein>
<comment type="caution">
    <text evidence="1">The sequence shown here is derived from an EMBL/GenBank/DDBJ whole genome shotgun (WGS) entry which is preliminary data.</text>
</comment>
<dbReference type="EMBL" id="MU118084">
    <property type="protein sequence ID" value="KAF9645624.1"/>
    <property type="molecule type" value="Genomic_DNA"/>
</dbReference>
<gene>
    <name evidence="1" type="ORF">BDM02DRAFT_492370</name>
</gene>
<proteinExistence type="predicted"/>
<accession>A0ACB6Z7B7</accession>
<name>A0ACB6Z7B7_THEGA</name>